<evidence type="ECO:0000256" key="1">
    <source>
        <dbReference type="SAM" id="Phobius"/>
    </source>
</evidence>
<protein>
    <recommendedName>
        <fullName evidence="4">DUF3592 domain-containing protein</fullName>
    </recommendedName>
</protein>
<evidence type="ECO:0000313" key="3">
    <source>
        <dbReference type="Proteomes" id="UP000019275"/>
    </source>
</evidence>
<dbReference type="RefSeq" id="WP_013621351.1">
    <property type="nucleotide sequence ID" value="NZ_ARZX01000022.1"/>
</dbReference>
<evidence type="ECO:0000313" key="2">
    <source>
        <dbReference type="EMBL" id="EWH12496.1"/>
    </source>
</evidence>
<evidence type="ECO:0008006" key="4">
    <source>
        <dbReference type="Google" id="ProtNLM"/>
    </source>
</evidence>
<reference evidence="2 3" key="1">
    <citation type="journal article" date="2014" name="Genome Announc.">
        <title>Draft Genome Sequence of the Carrageenan-Degrading Bacterium Cellulophaga sp. Strain KL-A, Isolated from Decaying Marine Algae.</title>
        <authorList>
            <person name="Shan D."/>
            <person name="Ying J."/>
            <person name="Li X."/>
            <person name="Gao Z."/>
            <person name="Wei G."/>
            <person name="Shao Z."/>
        </authorList>
    </citation>
    <scope>NUCLEOTIDE SEQUENCE [LARGE SCALE GENOMIC DNA]</scope>
    <source>
        <strain evidence="2 3">KL-A</strain>
    </source>
</reference>
<gene>
    <name evidence="2" type="ORF">KLA_14628</name>
</gene>
<feature type="transmembrane region" description="Helical" evidence="1">
    <location>
        <begin position="98"/>
        <end position="120"/>
    </location>
</feature>
<dbReference type="EMBL" id="ARZX01000022">
    <property type="protein sequence ID" value="EWH12496.1"/>
    <property type="molecule type" value="Genomic_DNA"/>
</dbReference>
<proteinExistence type="predicted"/>
<keyword evidence="1" id="KW-1133">Transmembrane helix</keyword>
<organism evidence="2 3">
    <name type="scientific">Cellulophaga geojensis KL-A</name>
    <dbReference type="NCBI Taxonomy" id="1328323"/>
    <lineage>
        <taxon>Bacteria</taxon>
        <taxon>Pseudomonadati</taxon>
        <taxon>Bacteroidota</taxon>
        <taxon>Flavobacteriia</taxon>
        <taxon>Flavobacteriales</taxon>
        <taxon>Flavobacteriaceae</taxon>
        <taxon>Cellulophaga</taxon>
    </lineage>
</organism>
<keyword evidence="1" id="KW-0812">Transmembrane</keyword>
<accession>A0ABP3B5T9</accession>
<keyword evidence="3" id="KW-1185">Reference proteome</keyword>
<keyword evidence="1" id="KW-0472">Membrane</keyword>
<feature type="transmembrane region" description="Helical" evidence="1">
    <location>
        <begin position="132"/>
        <end position="153"/>
    </location>
</feature>
<sequence>MTREDHLKFCKTCVNRKPDFKQGLICNLTGNIADFNNECEFYEKDLTPPPPPKNNVGFDIKNITAKFTVENSKKILLSLIPLVLALVIYRLLGITRQTIWGILSIILIGISWGVFFSVLKGIFFPNNKTKKLILLLSVLCIIPTTIVFDNIFYGDEINTILSNLNEESPKTSTVILEKEFRDAYIIKRKEIAAKWIYSYQIEIENKIIDCQFSSTKDLYKVGDSIIVAYDKKTPEISKILKKAN</sequence>
<dbReference type="Proteomes" id="UP000019275">
    <property type="component" value="Unassembled WGS sequence"/>
</dbReference>
<feature type="transmembrane region" description="Helical" evidence="1">
    <location>
        <begin position="75"/>
        <end position="92"/>
    </location>
</feature>
<name>A0ABP3B5T9_9FLAO</name>
<comment type="caution">
    <text evidence="2">The sequence shown here is derived from an EMBL/GenBank/DDBJ whole genome shotgun (WGS) entry which is preliminary data.</text>
</comment>